<sequence>MNTLFFSTSSVPYNPLSHGLRTKEQMELQAALVAVNAPIISQGINHPRLCRRVTKLTRYETKENYVIQAVSKTQLLGKQPNGHLSYPGGTDFSPMHFMMSPGFDPIIMIGDKKISGVALTVMSDQLAEQLKNEISDSGAQHNFDEQRRMYREFYRNIYYTPYQGALSNIQLNITFSTRAYLNDHLIGVGPGSTPFASLVAAALERRKVGNPDSEWQLISELEQLCQKIHEENSYIHRENDPSPGEVFELCYRANEGGTGMRWAVSQNSKLTSSISKFWHVHFASIEHNEAPVDSVERRVVHRSEKYEVSIPKYAGKTLCLKLKNAQFFLNQQFIHRLNDWAVRMQRHFTSSDGLQSLGIATRVVPTNGGAFELQFQLRCNPTTVSSPLGYNPIVFGFAEEAGIWTMGVDGSDIELDEEHREGFIQALNDFAATPEQEEYCKETLTETVENFLQHNRVLS</sequence>
<organism evidence="1 2">
    <name type="scientific">Simkania negevensis</name>
    <dbReference type="NCBI Taxonomy" id="83561"/>
    <lineage>
        <taxon>Bacteria</taxon>
        <taxon>Pseudomonadati</taxon>
        <taxon>Chlamydiota</taxon>
        <taxon>Chlamydiia</taxon>
        <taxon>Parachlamydiales</taxon>
        <taxon>Simkaniaceae</taxon>
        <taxon>Simkania</taxon>
    </lineage>
</organism>
<protein>
    <submittedName>
        <fullName evidence="1">Uncharacterized protein</fullName>
    </submittedName>
</protein>
<comment type="caution">
    <text evidence="1">The sequence shown here is derived from an EMBL/GenBank/DDBJ whole genome shotgun (WGS) entry which is preliminary data.</text>
</comment>
<name>A0ABS3AR94_9BACT</name>
<keyword evidence="2" id="KW-1185">Reference proteome</keyword>
<accession>A0ABS3AR94</accession>
<reference evidence="1 2" key="1">
    <citation type="submission" date="2021-02" db="EMBL/GenBank/DDBJ databases">
        <title>Activity-based single-cell genomes from oceanic crustal fluid captures similar information to metagenomic and metatranscriptomic surveys with orders of magnitude less sampling.</title>
        <authorList>
            <person name="D'Angelo T.S."/>
            <person name="Orcutt B.N."/>
        </authorList>
    </citation>
    <scope>NUCLEOTIDE SEQUENCE [LARGE SCALE GENOMIC DNA]</scope>
    <source>
        <strain evidence="1">AH-315-G07</strain>
    </source>
</reference>
<evidence type="ECO:0000313" key="1">
    <source>
        <dbReference type="EMBL" id="MBN4066624.1"/>
    </source>
</evidence>
<proteinExistence type="predicted"/>
<gene>
    <name evidence="1" type="ORF">JYU14_00895</name>
</gene>
<dbReference type="Proteomes" id="UP000722121">
    <property type="component" value="Unassembled WGS sequence"/>
</dbReference>
<dbReference type="EMBL" id="JAFITR010000011">
    <property type="protein sequence ID" value="MBN4066624.1"/>
    <property type="molecule type" value="Genomic_DNA"/>
</dbReference>
<evidence type="ECO:0000313" key="2">
    <source>
        <dbReference type="Proteomes" id="UP000722121"/>
    </source>
</evidence>